<name>A0AAF5PQA2_WUCBA</name>
<sequence length="135" mass="15940">MSKVQTNYQASQLMRARKTNEFLNYSLNKSLKIRCNSPRKLSLPLHYLDPRITLINRTQLHLIPPRKEYQTSTHKLISRCTWYVAYTNVLVPCTRAQLRKPENVAKPSQLNYQYRLYSPLSYLHFFQAQITGHLA</sequence>
<dbReference type="Proteomes" id="UP000093561">
    <property type="component" value="Unassembled WGS sequence"/>
</dbReference>
<proteinExistence type="predicted"/>
<evidence type="ECO:0000313" key="2">
    <source>
        <dbReference type="WBParaSite" id="mrna-Wban_03992"/>
    </source>
</evidence>
<accession>A0AAF5PQA2</accession>
<organism evidence="1 2">
    <name type="scientific">Wuchereria bancrofti</name>
    <dbReference type="NCBI Taxonomy" id="6293"/>
    <lineage>
        <taxon>Eukaryota</taxon>
        <taxon>Metazoa</taxon>
        <taxon>Ecdysozoa</taxon>
        <taxon>Nematoda</taxon>
        <taxon>Chromadorea</taxon>
        <taxon>Rhabditida</taxon>
        <taxon>Spirurina</taxon>
        <taxon>Spiruromorpha</taxon>
        <taxon>Filarioidea</taxon>
        <taxon>Onchocercidae</taxon>
        <taxon>Wuchereria</taxon>
    </lineage>
</organism>
<evidence type="ECO:0000313" key="1">
    <source>
        <dbReference type="Proteomes" id="UP000093561"/>
    </source>
</evidence>
<dbReference type="AlphaFoldDB" id="A0AAF5PQA2"/>
<reference evidence="1" key="1">
    <citation type="submission" date="2015-03" db="EMBL/GenBank/DDBJ databases">
        <title>Wuchereria bancrofti Genome Sequencing Papua New Guinea Strain.</title>
        <authorList>
            <person name="Small S.T."/>
            <person name="Serre D."/>
            <person name="Zimmerman P.A."/>
        </authorList>
    </citation>
    <scope>NUCLEOTIDE SEQUENCE [LARGE SCALE GENOMIC DNA]</scope>
    <source>
        <strain evidence="1">pt0022</strain>
    </source>
</reference>
<reference evidence="1" key="2">
    <citation type="journal article" date="2016" name="Mol. Ecol.">
        <title>Population genomics of the filarial nematode parasite Wuchereria bancrofti from mosquitoes.</title>
        <authorList>
            <person name="Small S.T."/>
            <person name="Reimer L.J."/>
            <person name="Tisch D.J."/>
            <person name="King C.L."/>
            <person name="Christensen B.M."/>
            <person name="Siba P.M."/>
            <person name="Kazura J.W."/>
            <person name="Serre D."/>
            <person name="Zimmerman P.A."/>
        </authorList>
    </citation>
    <scope>NUCLEOTIDE SEQUENCE</scope>
    <source>
        <strain evidence="1">pt0022</strain>
    </source>
</reference>
<protein>
    <submittedName>
        <fullName evidence="2">Uncharacterized protein</fullName>
    </submittedName>
</protein>
<reference evidence="2" key="3">
    <citation type="submission" date="2024-02" db="UniProtKB">
        <authorList>
            <consortium name="WormBaseParasite"/>
        </authorList>
    </citation>
    <scope>IDENTIFICATION</scope>
    <source>
        <strain evidence="2">pt0022</strain>
    </source>
</reference>
<dbReference type="WBParaSite" id="mrna-Wban_03992">
    <property type="protein sequence ID" value="mrna-Wban_03992"/>
    <property type="gene ID" value="Wban_03992"/>
</dbReference>